<keyword evidence="2" id="KW-1185">Reference proteome</keyword>
<evidence type="ECO:0008006" key="3">
    <source>
        <dbReference type="Google" id="ProtNLM"/>
    </source>
</evidence>
<dbReference type="VEuPathDB" id="TrichDB:TVAGG3_0281760"/>
<dbReference type="KEGG" id="tva:4772587"/>
<protein>
    <recommendedName>
        <fullName evidence="3">VPS9 domain-containing protein</fullName>
    </recommendedName>
</protein>
<dbReference type="Proteomes" id="UP000001542">
    <property type="component" value="Unassembled WGS sequence"/>
</dbReference>
<accession>A2DYB8</accession>
<dbReference type="InParanoid" id="A2DYB8"/>
<organism evidence="1 2">
    <name type="scientific">Trichomonas vaginalis (strain ATCC PRA-98 / G3)</name>
    <dbReference type="NCBI Taxonomy" id="412133"/>
    <lineage>
        <taxon>Eukaryota</taxon>
        <taxon>Metamonada</taxon>
        <taxon>Parabasalia</taxon>
        <taxon>Trichomonadida</taxon>
        <taxon>Trichomonadidae</taxon>
        <taxon>Trichomonas</taxon>
    </lineage>
</organism>
<dbReference type="EMBL" id="DS113268">
    <property type="protein sequence ID" value="EAY14595.1"/>
    <property type="molecule type" value="Genomic_DNA"/>
</dbReference>
<reference evidence="1" key="1">
    <citation type="submission" date="2006-10" db="EMBL/GenBank/DDBJ databases">
        <authorList>
            <person name="Amadeo P."/>
            <person name="Zhao Q."/>
            <person name="Wortman J."/>
            <person name="Fraser-Liggett C."/>
            <person name="Carlton J."/>
        </authorList>
    </citation>
    <scope>NUCLEOTIDE SEQUENCE</scope>
    <source>
        <strain evidence="1">G3</strain>
    </source>
</reference>
<gene>
    <name evidence="1" type="ORF">TVAG_393220</name>
</gene>
<evidence type="ECO:0000313" key="1">
    <source>
        <dbReference type="EMBL" id="EAY14595.1"/>
    </source>
</evidence>
<dbReference type="RefSeq" id="XP_001326818.1">
    <property type="nucleotide sequence ID" value="XM_001326783.1"/>
</dbReference>
<reference evidence="1" key="2">
    <citation type="journal article" date="2007" name="Science">
        <title>Draft genome sequence of the sexually transmitted pathogen Trichomonas vaginalis.</title>
        <authorList>
            <person name="Carlton J.M."/>
            <person name="Hirt R.P."/>
            <person name="Silva J.C."/>
            <person name="Delcher A.L."/>
            <person name="Schatz M."/>
            <person name="Zhao Q."/>
            <person name="Wortman J.R."/>
            <person name="Bidwell S.L."/>
            <person name="Alsmark U.C.M."/>
            <person name="Besteiro S."/>
            <person name="Sicheritz-Ponten T."/>
            <person name="Noel C.J."/>
            <person name="Dacks J.B."/>
            <person name="Foster P.G."/>
            <person name="Simillion C."/>
            <person name="Van de Peer Y."/>
            <person name="Miranda-Saavedra D."/>
            <person name="Barton G.J."/>
            <person name="Westrop G.D."/>
            <person name="Mueller S."/>
            <person name="Dessi D."/>
            <person name="Fiori P.L."/>
            <person name="Ren Q."/>
            <person name="Paulsen I."/>
            <person name="Zhang H."/>
            <person name="Bastida-Corcuera F.D."/>
            <person name="Simoes-Barbosa A."/>
            <person name="Brown M.T."/>
            <person name="Hayes R.D."/>
            <person name="Mukherjee M."/>
            <person name="Okumura C.Y."/>
            <person name="Schneider R."/>
            <person name="Smith A.J."/>
            <person name="Vanacova S."/>
            <person name="Villalvazo M."/>
            <person name="Haas B.J."/>
            <person name="Pertea M."/>
            <person name="Feldblyum T.V."/>
            <person name="Utterback T.R."/>
            <person name="Shu C.L."/>
            <person name="Osoegawa K."/>
            <person name="de Jong P.J."/>
            <person name="Hrdy I."/>
            <person name="Horvathova L."/>
            <person name="Zubacova Z."/>
            <person name="Dolezal P."/>
            <person name="Malik S.B."/>
            <person name="Logsdon J.M. Jr."/>
            <person name="Henze K."/>
            <person name="Gupta A."/>
            <person name="Wang C.C."/>
            <person name="Dunne R.L."/>
            <person name="Upcroft J.A."/>
            <person name="Upcroft P."/>
            <person name="White O."/>
            <person name="Salzberg S.L."/>
            <person name="Tang P."/>
            <person name="Chiu C.-H."/>
            <person name="Lee Y.-S."/>
            <person name="Embley T.M."/>
            <person name="Coombs G.H."/>
            <person name="Mottram J.C."/>
            <person name="Tachezy J."/>
            <person name="Fraser-Liggett C.M."/>
            <person name="Johnson P.J."/>
        </authorList>
    </citation>
    <scope>NUCLEOTIDE SEQUENCE [LARGE SCALE GENOMIC DNA]</scope>
    <source>
        <strain evidence="1">G3</strain>
    </source>
</reference>
<dbReference type="AlphaFoldDB" id="A2DYB8"/>
<dbReference type="VEuPathDB" id="TrichDB:TVAG_393220"/>
<evidence type="ECO:0000313" key="2">
    <source>
        <dbReference type="Proteomes" id="UP000001542"/>
    </source>
</evidence>
<sequence>MTSLETLAKELQLPKDVANYVTFIPQGNSDNGSPLVIPASKIEKIYTQQLGRLTTFYHYNLVAKPIRKKRLTPYYNMLRGEANLLYHQLLFLEEKIYKSLKKKHQESLRMLSSIIEFLSENKPKNNGFFLYIDDSRLFSDLLEESPKSRKLNIAYRLISAKLDKLLSKRISFEEAKSKLSAIIQKQSKLVDSVSMNTPLTSLQSDFEELIMAEVLPFADLVSKVIDSFYMGNSDVFISTIIELVSNILEFLRISYPNSESAVSFLLYRFIFSEVYPTNKYFIVDPDANETPKLWNLFKIEELYLPLEYFPKCDLHKFPFEVFRLDPYYIMPISKFEDIMFYTNPFDIIGVVCDTITEIEKCASHYDSNQTLVFPFEVTFGLFLAVVFSSNVTNIFNLADFVDFYTPRSGLSSKFEYAKAKIVAAAAHIQELIYAKQNPENNK</sequence>
<name>A2DYB8_TRIV3</name>
<proteinExistence type="predicted"/>